<dbReference type="InterPro" id="IPR011990">
    <property type="entry name" value="TPR-like_helical_dom_sf"/>
</dbReference>
<feature type="DNA-binding region" description="OmpR/PhoB-type" evidence="2">
    <location>
        <begin position="16"/>
        <end position="113"/>
    </location>
</feature>
<dbReference type="CDD" id="cd00383">
    <property type="entry name" value="trans_reg_C"/>
    <property type="match status" value="1"/>
</dbReference>
<name>A0ABQ5Z3P3_9SPHN</name>
<dbReference type="PROSITE" id="PS51755">
    <property type="entry name" value="OMPR_PHOB"/>
    <property type="match status" value="1"/>
</dbReference>
<gene>
    <name evidence="4" type="ORF">GCM10007925_03520</name>
</gene>
<evidence type="ECO:0000313" key="4">
    <source>
        <dbReference type="EMBL" id="GLR46641.1"/>
    </source>
</evidence>
<dbReference type="SUPFAM" id="SSF48452">
    <property type="entry name" value="TPR-like"/>
    <property type="match status" value="1"/>
</dbReference>
<evidence type="ECO:0000256" key="1">
    <source>
        <dbReference type="ARBA" id="ARBA00023125"/>
    </source>
</evidence>
<dbReference type="InterPro" id="IPR016032">
    <property type="entry name" value="Sig_transdc_resp-reg_C-effctor"/>
</dbReference>
<feature type="domain" description="OmpR/PhoB-type" evidence="3">
    <location>
        <begin position="16"/>
        <end position="113"/>
    </location>
</feature>
<dbReference type="Pfam" id="PF00486">
    <property type="entry name" value="Trans_reg_C"/>
    <property type="match status" value="1"/>
</dbReference>
<reference evidence="5" key="1">
    <citation type="journal article" date="2019" name="Int. J. Syst. Evol. Microbiol.">
        <title>The Global Catalogue of Microorganisms (GCM) 10K type strain sequencing project: providing services to taxonomists for standard genome sequencing and annotation.</title>
        <authorList>
            <consortium name="The Broad Institute Genomics Platform"/>
            <consortium name="The Broad Institute Genome Sequencing Center for Infectious Disease"/>
            <person name="Wu L."/>
            <person name="Ma J."/>
        </authorList>
    </citation>
    <scope>NUCLEOTIDE SEQUENCE [LARGE SCALE GENOMIC DNA]</scope>
    <source>
        <strain evidence="5">NBRC 102146</strain>
    </source>
</reference>
<protein>
    <recommendedName>
        <fullName evidence="3">OmpR/PhoB-type domain-containing protein</fullName>
    </recommendedName>
</protein>
<proteinExistence type="predicted"/>
<keyword evidence="5" id="KW-1185">Reference proteome</keyword>
<dbReference type="SUPFAM" id="SSF46894">
    <property type="entry name" value="C-terminal effector domain of the bipartite response regulators"/>
    <property type="match status" value="1"/>
</dbReference>
<evidence type="ECO:0000313" key="5">
    <source>
        <dbReference type="Proteomes" id="UP001156703"/>
    </source>
</evidence>
<accession>A0ABQ5Z3P3</accession>
<comment type="caution">
    <text evidence="4">The sequence shown here is derived from an EMBL/GenBank/DDBJ whole genome shotgun (WGS) entry which is preliminary data.</text>
</comment>
<dbReference type="InterPro" id="IPR036388">
    <property type="entry name" value="WH-like_DNA-bd_sf"/>
</dbReference>
<dbReference type="Gene3D" id="1.25.40.10">
    <property type="entry name" value="Tetratricopeptide repeat domain"/>
    <property type="match status" value="1"/>
</dbReference>
<dbReference type="Proteomes" id="UP001156703">
    <property type="component" value="Unassembled WGS sequence"/>
</dbReference>
<evidence type="ECO:0000259" key="3">
    <source>
        <dbReference type="PROSITE" id="PS51755"/>
    </source>
</evidence>
<evidence type="ECO:0000256" key="2">
    <source>
        <dbReference type="PROSITE-ProRule" id="PRU01091"/>
    </source>
</evidence>
<organism evidence="4 5">
    <name type="scientific">Sphingomonas astaxanthinifaciens DSM 22298</name>
    <dbReference type="NCBI Taxonomy" id="1123267"/>
    <lineage>
        <taxon>Bacteria</taxon>
        <taxon>Pseudomonadati</taxon>
        <taxon>Pseudomonadota</taxon>
        <taxon>Alphaproteobacteria</taxon>
        <taxon>Sphingomonadales</taxon>
        <taxon>Sphingomonadaceae</taxon>
        <taxon>Sphingomonas</taxon>
    </lineage>
</organism>
<dbReference type="RefSeq" id="WP_029942020.1">
    <property type="nucleotide sequence ID" value="NZ_BSOO01000003.1"/>
</dbReference>
<dbReference type="EMBL" id="BSOO01000003">
    <property type="protein sequence ID" value="GLR46641.1"/>
    <property type="molecule type" value="Genomic_DNA"/>
</dbReference>
<keyword evidence="1 2" id="KW-0238">DNA-binding</keyword>
<dbReference type="InterPro" id="IPR001867">
    <property type="entry name" value="OmpR/PhoB-type_DNA-bd"/>
</dbReference>
<sequence length="513" mass="56618">MDAPTTALSPIVLAREPGFRIGRVEVRPETCELVSDEGNRVLEPRVMQVLVALHQAGGHVVSRDDLLARCWSGRIVGEDAIHRVISRLRHEAEAVGGPFRVETITRVGYRMVETGAGERPPLPERRAGIDRRTWLAGAGGVALLGGAGLSAWRWRHPAMPAAARAKLEEGGRQSALGTVEGAAAALAAYKEAAALAPDHAEPWGELALSYTQEAQRGSPAQSLEAVNNARQAIARARAIDPDSPEAEAASIGLSMGNRRPDLLEVDRRLTRARQKHPDERLFPEMQCYFYAQVGRLGQALAAFDVLMGFLPDLPAVPAAARLYVMNNVGRVEEADRAMQQLLERFPRNIPVWFSAIKMLTYSGRFDRALAMLDDVNRRPIGVPKWNFALTRTQVLGLSQPTDYRERARRDTLDSARRGTGFAENAILFLAAIGDLDSAFGVANALYLDEGYRIGAQRFTSEQGLYDNRWRRTSVLFERTTAPLRADPRFLHLTRSLGLERYWKLGGTGPDYRA</sequence>
<dbReference type="Gene3D" id="1.10.10.10">
    <property type="entry name" value="Winged helix-like DNA-binding domain superfamily/Winged helix DNA-binding domain"/>
    <property type="match status" value="1"/>
</dbReference>
<dbReference type="SMART" id="SM00862">
    <property type="entry name" value="Trans_reg_C"/>
    <property type="match status" value="1"/>
</dbReference>